<dbReference type="OrthoDB" id="2282585at2759"/>
<accession>A0A0B7NVZ7</accession>
<dbReference type="EMBL" id="LN734017">
    <property type="protein sequence ID" value="CEP19224.1"/>
    <property type="molecule type" value="Genomic_DNA"/>
</dbReference>
<gene>
    <name evidence="2" type="primary">PARPA_13537.1 scaffold 46959</name>
</gene>
<evidence type="ECO:0000256" key="1">
    <source>
        <dbReference type="SAM" id="MobiDB-lite"/>
    </source>
</evidence>
<organism evidence="2 3">
    <name type="scientific">Parasitella parasitica</name>
    <dbReference type="NCBI Taxonomy" id="35722"/>
    <lineage>
        <taxon>Eukaryota</taxon>
        <taxon>Fungi</taxon>
        <taxon>Fungi incertae sedis</taxon>
        <taxon>Mucoromycota</taxon>
        <taxon>Mucoromycotina</taxon>
        <taxon>Mucoromycetes</taxon>
        <taxon>Mucorales</taxon>
        <taxon>Mucorineae</taxon>
        <taxon>Mucoraceae</taxon>
        <taxon>Parasitella</taxon>
    </lineage>
</organism>
<keyword evidence="3" id="KW-1185">Reference proteome</keyword>
<dbReference type="Proteomes" id="UP000054107">
    <property type="component" value="Unassembled WGS sequence"/>
</dbReference>
<evidence type="ECO:0000313" key="3">
    <source>
        <dbReference type="Proteomes" id="UP000054107"/>
    </source>
</evidence>
<evidence type="ECO:0000313" key="2">
    <source>
        <dbReference type="EMBL" id="CEP19224.1"/>
    </source>
</evidence>
<reference evidence="2 3" key="1">
    <citation type="submission" date="2014-09" db="EMBL/GenBank/DDBJ databases">
        <authorList>
            <person name="Ellenberger Sabrina"/>
        </authorList>
    </citation>
    <scope>NUCLEOTIDE SEQUENCE [LARGE SCALE GENOMIC DNA]</scope>
    <source>
        <strain evidence="2 3">CBS 412.66</strain>
    </source>
</reference>
<protein>
    <submittedName>
        <fullName evidence="2">Uncharacterized protein</fullName>
    </submittedName>
</protein>
<sequence>MNPSFRQSTLVMEEASNISVRDAVDRLERSTEDFSVPGYLRTTASSNNKYNSKRKIGQGNGDSGKRQRFQNTNSVVPTKKYDGSFYEDQESQESSIFSISSTTRGDMLEDEAANQEQFEKLCLYAKYLQWVFLYDKAKIAFEHKKKAIEAELSLAIEAVKEKRIRETNLFKEKNEMLDDGDVRKYIQQAQRVANKLKKKLAMKDYDLGNLRWKLQD</sequence>
<name>A0A0B7NVZ7_9FUNG</name>
<feature type="region of interest" description="Disordered" evidence="1">
    <location>
        <begin position="45"/>
        <end position="73"/>
    </location>
</feature>
<proteinExistence type="predicted"/>
<dbReference type="AlphaFoldDB" id="A0A0B7NVZ7"/>